<accession>A0A1A9M6F3</accession>
<reference evidence="1 2" key="1">
    <citation type="submission" date="2016-05" db="EMBL/GenBank/DDBJ databases">
        <title>Pathogenic, phenotypic and molecular characterisation of Xanthomonas nasturtii sp. nov. and Xanthomonas floridensis sp. nov., new species of Xanthomonas associated with watercress production in Florida.</title>
        <authorList>
            <person name="Vicente J.G."/>
            <person name="Rothwell S."/>
            <person name="Holub E.B."/>
            <person name="Studholme D.J."/>
        </authorList>
    </citation>
    <scope>NUCLEOTIDE SEQUENCE [LARGE SCALE GENOMIC DNA]</scope>
    <source>
        <strain evidence="1 2">WHRI 8848</strain>
    </source>
</reference>
<protein>
    <submittedName>
        <fullName evidence="1">Uncharacterized protein</fullName>
    </submittedName>
</protein>
<sequence>MACTALRDDLIHNVLRRGMGALVRPGGTVSQPFCPLFLKALEPFVGRSDADTGRMRCFFHAQPLNKDAIHKQGSTARAQAGMFMQVHPGLLGAGLA</sequence>
<proteinExistence type="predicted"/>
<gene>
    <name evidence="1" type="ORF">A7D17_06540</name>
</gene>
<dbReference type="Proteomes" id="UP000077659">
    <property type="component" value="Unassembled WGS sequence"/>
</dbReference>
<dbReference type="EMBL" id="LXNG01000045">
    <property type="protein sequence ID" value="OAG66103.1"/>
    <property type="molecule type" value="Genomic_DNA"/>
</dbReference>
<comment type="caution">
    <text evidence="1">The sequence shown here is derived from an EMBL/GenBank/DDBJ whole genome shotgun (WGS) entry which is preliminary data.</text>
</comment>
<organism evidence="1 2">
    <name type="scientific">Xanthomonas floridensis</name>
    <dbReference type="NCBI Taxonomy" id="1843580"/>
    <lineage>
        <taxon>Bacteria</taxon>
        <taxon>Pseudomonadati</taxon>
        <taxon>Pseudomonadota</taxon>
        <taxon>Gammaproteobacteria</taxon>
        <taxon>Lysobacterales</taxon>
        <taxon>Lysobacteraceae</taxon>
        <taxon>Xanthomonas</taxon>
    </lineage>
</organism>
<evidence type="ECO:0000313" key="2">
    <source>
        <dbReference type="Proteomes" id="UP000077659"/>
    </source>
</evidence>
<dbReference type="STRING" id="1843580.A7D17_06540"/>
<dbReference type="AlphaFoldDB" id="A0A1A9M6F3"/>
<name>A0A1A9M6F3_9XANT</name>
<evidence type="ECO:0000313" key="1">
    <source>
        <dbReference type="EMBL" id="OAG66103.1"/>
    </source>
</evidence>